<dbReference type="InterPro" id="IPR019887">
    <property type="entry name" value="Tscrpt_reg_AsnC/Lrp_C"/>
</dbReference>
<dbReference type="Gene3D" id="3.30.70.920">
    <property type="match status" value="1"/>
</dbReference>
<dbReference type="GO" id="GO:0005829">
    <property type="term" value="C:cytosol"/>
    <property type="evidence" value="ECO:0007669"/>
    <property type="project" value="TreeGrafter"/>
</dbReference>
<dbReference type="SMART" id="SM00344">
    <property type="entry name" value="HTH_ASNC"/>
    <property type="match status" value="1"/>
</dbReference>
<evidence type="ECO:0000313" key="2">
    <source>
        <dbReference type="Proteomes" id="UP000190951"/>
    </source>
</evidence>
<accession>A0A1S8LQP9</accession>
<dbReference type="AlphaFoldDB" id="A0A1S8LQP9"/>
<dbReference type="GO" id="GO:0043565">
    <property type="term" value="F:sequence-specific DNA binding"/>
    <property type="evidence" value="ECO:0007669"/>
    <property type="project" value="InterPro"/>
</dbReference>
<dbReference type="PROSITE" id="PS50956">
    <property type="entry name" value="HTH_ASNC_2"/>
    <property type="match status" value="1"/>
</dbReference>
<dbReference type="PANTHER" id="PTHR30154:SF55">
    <property type="entry name" value="HTH-TYPE TRANSCRIPTIONAL REGULATOR LRPB"/>
    <property type="match status" value="1"/>
</dbReference>
<dbReference type="Proteomes" id="UP000190951">
    <property type="component" value="Chromosome"/>
</dbReference>
<dbReference type="InterPro" id="IPR019888">
    <property type="entry name" value="Tscrpt_reg_AsnC-like"/>
</dbReference>
<dbReference type="InterPro" id="IPR036390">
    <property type="entry name" value="WH_DNA-bd_sf"/>
</dbReference>
<organism evidence="1 2">
    <name type="scientific">Clostridium felsineum</name>
    <dbReference type="NCBI Taxonomy" id="36839"/>
    <lineage>
        <taxon>Bacteria</taxon>
        <taxon>Bacillati</taxon>
        <taxon>Bacillota</taxon>
        <taxon>Clostridia</taxon>
        <taxon>Eubacteriales</taxon>
        <taxon>Clostridiaceae</taxon>
        <taxon>Clostridium</taxon>
    </lineage>
</organism>
<dbReference type="GO" id="GO:0043200">
    <property type="term" value="P:response to amino acid"/>
    <property type="evidence" value="ECO:0007669"/>
    <property type="project" value="TreeGrafter"/>
</dbReference>
<dbReference type="PANTHER" id="PTHR30154">
    <property type="entry name" value="LEUCINE-RESPONSIVE REGULATORY PROTEIN"/>
    <property type="match status" value="1"/>
</dbReference>
<dbReference type="KEGG" id="crw:CROST_035290"/>
<dbReference type="Pfam" id="PF01037">
    <property type="entry name" value="AsnC_trans_reg"/>
    <property type="match status" value="1"/>
</dbReference>
<dbReference type="InterPro" id="IPR000485">
    <property type="entry name" value="AsnC-type_HTH_dom"/>
</dbReference>
<dbReference type="Gene3D" id="1.10.10.10">
    <property type="entry name" value="Winged helix-like DNA-binding domain superfamily/Winged helix DNA-binding domain"/>
    <property type="match status" value="1"/>
</dbReference>
<protein>
    <submittedName>
        <fullName evidence="1">HTH-type transcriptional regulator LrpC</fullName>
    </submittedName>
</protein>
<dbReference type="STRING" id="84029.CROST_39410"/>
<dbReference type="SUPFAM" id="SSF54909">
    <property type="entry name" value="Dimeric alpha+beta barrel"/>
    <property type="match status" value="1"/>
</dbReference>
<dbReference type="RefSeq" id="WP_077835646.1">
    <property type="nucleotide sequence ID" value="NZ_CP096983.1"/>
</dbReference>
<evidence type="ECO:0000313" key="1">
    <source>
        <dbReference type="EMBL" id="URZ12784.1"/>
    </source>
</evidence>
<reference evidence="1 2" key="1">
    <citation type="submission" date="2022-04" db="EMBL/GenBank/DDBJ databases">
        <title>Genome sequence of C. roseum typestrain.</title>
        <authorList>
            <person name="Poehlein A."/>
            <person name="Schoch T."/>
            <person name="Duerre P."/>
            <person name="Daniel R."/>
        </authorList>
    </citation>
    <scope>NUCLEOTIDE SEQUENCE [LARGE SCALE GENOMIC DNA]</scope>
    <source>
        <strain evidence="1 2">DSM 7320</strain>
    </source>
</reference>
<dbReference type="EMBL" id="CP096983">
    <property type="protein sequence ID" value="URZ12784.1"/>
    <property type="molecule type" value="Genomic_DNA"/>
</dbReference>
<keyword evidence="2" id="KW-1185">Reference proteome</keyword>
<gene>
    <name evidence="1" type="primary">lrpC_2</name>
    <name evidence="1" type="ORF">CROST_035290</name>
</gene>
<dbReference type="InterPro" id="IPR011008">
    <property type="entry name" value="Dimeric_a/b-barrel"/>
</dbReference>
<dbReference type="SUPFAM" id="SSF46785">
    <property type="entry name" value="Winged helix' DNA-binding domain"/>
    <property type="match status" value="1"/>
</dbReference>
<name>A0A1S8LQP9_9CLOT</name>
<dbReference type="Pfam" id="PF13412">
    <property type="entry name" value="HTH_24"/>
    <property type="match status" value="1"/>
</dbReference>
<dbReference type="PRINTS" id="PR00033">
    <property type="entry name" value="HTHASNC"/>
</dbReference>
<proteinExistence type="predicted"/>
<sequence length="136" mass="15741">MLDKTDMEILNLLTKNSRTRWQEIGDTVHLTGQAVKNRVERLEKSGIIETYTIKINPNKIDKKVTAFITIFMKTTEHLAFQKYIRNKPIIIEAHRISGDGCYILKAAASQDEILEFLDEILKYGNYKINLSIENIK</sequence>
<dbReference type="InterPro" id="IPR036388">
    <property type="entry name" value="WH-like_DNA-bd_sf"/>
</dbReference>